<evidence type="ECO:0000256" key="1">
    <source>
        <dbReference type="SAM" id="MobiDB-lite"/>
    </source>
</evidence>
<evidence type="ECO:0000256" key="2">
    <source>
        <dbReference type="SAM" id="SignalP"/>
    </source>
</evidence>
<comment type="caution">
    <text evidence="3">The sequence shown here is derived from an EMBL/GenBank/DDBJ whole genome shotgun (WGS) entry which is preliminary data.</text>
</comment>
<name>A0A832I698_UNCEI</name>
<protein>
    <submittedName>
        <fullName evidence="3">Uncharacterized protein</fullName>
    </submittedName>
</protein>
<gene>
    <name evidence="3" type="ORF">ENR23_12205</name>
</gene>
<reference evidence="3" key="1">
    <citation type="journal article" date="2020" name="mSystems">
        <title>Genome- and Community-Level Interaction Insights into Carbon Utilization and Element Cycling Functions of Hydrothermarchaeota in Hydrothermal Sediment.</title>
        <authorList>
            <person name="Zhou Z."/>
            <person name="Liu Y."/>
            <person name="Xu W."/>
            <person name="Pan J."/>
            <person name="Luo Z.H."/>
            <person name="Li M."/>
        </authorList>
    </citation>
    <scope>NUCLEOTIDE SEQUENCE [LARGE SCALE GENOMIC DNA]</scope>
    <source>
        <strain evidence="3">SpSt-381</strain>
    </source>
</reference>
<feature type="signal peptide" evidence="2">
    <location>
        <begin position="1"/>
        <end position="22"/>
    </location>
</feature>
<proteinExistence type="predicted"/>
<feature type="chain" id="PRO_5032983378" evidence="2">
    <location>
        <begin position="23"/>
        <end position="147"/>
    </location>
</feature>
<dbReference type="EMBL" id="DSQF01000025">
    <property type="protein sequence ID" value="HGZ44155.1"/>
    <property type="molecule type" value="Genomic_DNA"/>
</dbReference>
<evidence type="ECO:0000313" key="3">
    <source>
        <dbReference type="EMBL" id="HGZ44155.1"/>
    </source>
</evidence>
<organism evidence="3">
    <name type="scientific">Eiseniibacteriota bacterium</name>
    <dbReference type="NCBI Taxonomy" id="2212470"/>
    <lineage>
        <taxon>Bacteria</taxon>
        <taxon>Candidatus Eiseniibacteriota</taxon>
    </lineage>
</organism>
<feature type="region of interest" description="Disordered" evidence="1">
    <location>
        <begin position="105"/>
        <end position="147"/>
    </location>
</feature>
<feature type="compositionally biased region" description="Gly residues" evidence="1">
    <location>
        <begin position="105"/>
        <end position="138"/>
    </location>
</feature>
<accession>A0A832I698</accession>
<sequence>MKLRVLLILAALTAAANTTALAGADGAGPGNPAAGTCINPLAPDDDGDGIPNGLDTDYVRPRDGTGRQLGRHVASRVPLRWMWMRTGPFGGLALPGLTGGYRWGPGDGTGSGVGPRDGSGYGPGPFGDGTGDCDGTGPHGRLHRAGR</sequence>
<dbReference type="AlphaFoldDB" id="A0A832I698"/>
<keyword evidence="2" id="KW-0732">Signal</keyword>